<dbReference type="Gene3D" id="3.30.70.270">
    <property type="match status" value="1"/>
</dbReference>
<dbReference type="SUPFAM" id="SSF56672">
    <property type="entry name" value="DNA/RNA polymerases"/>
    <property type="match status" value="1"/>
</dbReference>
<proteinExistence type="predicted"/>
<dbReference type="Proteomes" id="UP000037696">
    <property type="component" value="Unassembled WGS sequence"/>
</dbReference>
<reference evidence="2 3" key="1">
    <citation type="submission" date="2015-08" db="EMBL/GenBank/DDBJ databases">
        <title>Genome sequencing of Penicillium nordicum.</title>
        <authorList>
            <person name="Nguyen H.D."/>
            <person name="Seifert K.A."/>
        </authorList>
    </citation>
    <scope>NUCLEOTIDE SEQUENCE [LARGE SCALE GENOMIC DNA]</scope>
    <source>
        <strain evidence="2 3">DAOMC 185683</strain>
    </source>
</reference>
<dbReference type="PANTHER" id="PTHR24559:SF444">
    <property type="entry name" value="REVERSE TRANSCRIPTASE DOMAIN-CONTAINING PROTEIN"/>
    <property type="match status" value="1"/>
</dbReference>
<gene>
    <name evidence="2" type="ORF">ACN38_g13132</name>
</gene>
<protein>
    <recommendedName>
        <fullName evidence="1">Reverse transcriptase domain-containing protein</fullName>
    </recommendedName>
</protein>
<feature type="domain" description="Reverse transcriptase" evidence="1">
    <location>
        <begin position="83"/>
        <end position="262"/>
    </location>
</feature>
<dbReference type="PANTHER" id="PTHR24559">
    <property type="entry name" value="TRANSPOSON TY3-I GAG-POL POLYPROTEIN"/>
    <property type="match status" value="1"/>
</dbReference>
<dbReference type="Pfam" id="PF00078">
    <property type="entry name" value="RVT_1"/>
    <property type="match status" value="1"/>
</dbReference>
<evidence type="ECO:0000259" key="1">
    <source>
        <dbReference type="PROSITE" id="PS50878"/>
    </source>
</evidence>
<sequence length="267" mass="30640">MPEEVWLLDEDTVASDADRAQIPPELEEYLNVFDHEKAGTLLRTKASDHAIELEEGKTPPYGPIYPLSRTELKELWAYLVDNIKKGRIRPSKSPAGAPILFVPKKDGGLRLYIDYRGLNRISVKNRYPLPLISEILDRLSGAEYFSKVDVKDAYYRIRLREGDEWKTAFRTRYGHFEYIVMPFGLSNAPATFQSYIYTALVGLVDVVCVAYLDDILVFTKDRESYAKALRQVFERLQKAELYVKPSKCTFYQKEVEFLGFIVDGSGV</sequence>
<dbReference type="AlphaFoldDB" id="A0A0M9W9B2"/>
<dbReference type="CDD" id="cd01647">
    <property type="entry name" value="RT_LTR"/>
    <property type="match status" value="1"/>
</dbReference>
<evidence type="ECO:0000313" key="3">
    <source>
        <dbReference type="Proteomes" id="UP000037696"/>
    </source>
</evidence>
<dbReference type="EMBL" id="LHQQ01000679">
    <property type="protein sequence ID" value="KOS36159.1"/>
    <property type="molecule type" value="Genomic_DNA"/>
</dbReference>
<name>A0A0M9W9B2_9EURO</name>
<dbReference type="PROSITE" id="PS50878">
    <property type="entry name" value="RT_POL"/>
    <property type="match status" value="1"/>
</dbReference>
<evidence type="ECO:0000313" key="2">
    <source>
        <dbReference type="EMBL" id="KOS36159.1"/>
    </source>
</evidence>
<dbReference type="InterPro" id="IPR000477">
    <property type="entry name" value="RT_dom"/>
</dbReference>
<dbReference type="InterPro" id="IPR053134">
    <property type="entry name" value="RNA-dir_DNA_polymerase"/>
</dbReference>
<dbReference type="STRING" id="229535.A0A0M9W9B2"/>
<dbReference type="InterPro" id="IPR043502">
    <property type="entry name" value="DNA/RNA_pol_sf"/>
</dbReference>
<keyword evidence="3" id="KW-1185">Reference proteome</keyword>
<dbReference type="Gene3D" id="3.10.10.10">
    <property type="entry name" value="HIV Type 1 Reverse Transcriptase, subunit A, domain 1"/>
    <property type="match status" value="1"/>
</dbReference>
<accession>A0A0M9W9B2</accession>
<dbReference type="OrthoDB" id="4365070at2759"/>
<organism evidence="2 3">
    <name type="scientific">Penicillium nordicum</name>
    <dbReference type="NCBI Taxonomy" id="229535"/>
    <lineage>
        <taxon>Eukaryota</taxon>
        <taxon>Fungi</taxon>
        <taxon>Dikarya</taxon>
        <taxon>Ascomycota</taxon>
        <taxon>Pezizomycotina</taxon>
        <taxon>Eurotiomycetes</taxon>
        <taxon>Eurotiomycetidae</taxon>
        <taxon>Eurotiales</taxon>
        <taxon>Aspergillaceae</taxon>
        <taxon>Penicillium</taxon>
    </lineage>
</organism>
<feature type="non-terminal residue" evidence="2">
    <location>
        <position position="267"/>
    </location>
</feature>
<comment type="caution">
    <text evidence="2">The sequence shown here is derived from an EMBL/GenBank/DDBJ whole genome shotgun (WGS) entry which is preliminary data.</text>
</comment>
<dbReference type="InterPro" id="IPR043128">
    <property type="entry name" value="Rev_trsase/Diguanyl_cyclase"/>
</dbReference>